<gene>
    <name evidence="1" type="primary">MAP2_2</name>
    <name evidence="1" type="ORF">DSO57_1015014</name>
</gene>
<name>A0ACC2S719_9FUNG</name>
<protein>
    <submittedName>
        <fullName evidence="1">Methionine aminopeptidase 2</fullName>
        <ecNumber evidence="1">3.4.11.18</ecNumber>
    </submittedName>
</protein>
<keyword evidence="1" id="KW-0378">Hydrolase</keyword>
<keyword evidence="2" id="KW-1185">Reference proteome</keyword>
<keyword evidence="1" id="KW-0645">Protease</keyword>
<evidence type="ECO:0000313" key="1">
    <source>
        <dbReference type="EMBL" id="KAJ9058173.1"/>
    </source>
</evidence>
<evidence type="ECO:0000313" key="2">
    <source>
        <dbReference type="Proteomes" id="UP001165960"/>
    </source>
</evidence>
<organism evidence="1 2">
    <name type="scientific">Entomophthora muscae</name>
    <dbReference type="NCBI Taxonomy" id="34485"/>
    <lineage>
        <taxon>Eukaryota</taxon>
        <taxon>Fungi</taxon>
        <taxon>Fungi incertae sedis</taxon>
        <taxon>Zoopagomycota</taxon>
        <taxon>Entomophthoromycotina</taxon>
        <taxon>Entomophthoromycetes</taxon>
        <taxon>Entomophthorales</taxon>
        <taxon>Entomophthoraceae</taxon>
        <taxon>Entomophthora</taxon>
    </lineage>
</organism>
<accession>A0ACC2S719</accession>
<dbReference type="Proteomes" id="UP001165960">
    <property type="component" value="Unassembled WGS sequence"/>
</dbReference>
<dbReference type="EC" id="3.4.11.18" evidence="1"/>
<comment type="caution">
    <text evidence="1">The sequence shown here is derived from an EMBL/GenBank/DDBJ whole genome shotgun (WGS) entry which is preliminary data.</text>
</comment>
<proteinExistence type="predicted"/>
<sequence length="445" mass="49617">MMGIKEVETKDCPVEKLKTLQLDEANASGDEKEAEVNGTPGATKSKKKKKKKKKTTMEATPEVDNHEDVPEVDNEASDEEAGAENEKEEGGEASSKKKKKKKKKKGPKTQTEPPTVPVSKIFLKNSYPLGEVCDYREDNLWRVTSEEKRHLERLNENIYTDLRRAAEVHRQVRQYAQKVIRPGMTMIELCETIENGTRALVEENGLAAGVGFPTGCSLNECAAHYTPNPGDTRKLSFGDVCKIDFGVHVNGRIIDSAFTLTFDQRYDPLLNAVRAATNAGIKEAGIDVRLCEVGAVVQEVMESYEVELDGKVYPIKPIKNLNGHSISPYHIHSGKTVPVTDNGDNTKMEVFRLLHKDAYLYRKVKYLPLKPLVLPAKVSFVKTVIAVITCVIPTVQLRFLRNHGQKLCFSRLTHISVLCLSAGDISTALEKKSTYLASSSWWMLI</sequence>
<dbReference type="EMBL" id="QTSX02005738">
    <property type="protein sequence ID" value="KAJ9058173.1"/>
    <property type="molecule type" value="Genomic_DNA"/>
</dbReference>
<reference evidence="1" key="1">
    <citation type="submission" date="2022-04" db="EMBL/GenBank/DDBJ databases">
        <title>Genome of the entomopathogenic fungus Entomophthora muscae.</title>
        <authorList>
            <person name="Elya C."/>
            <person name="Lovett B.R."/>
            <person name="Lee E."/>
            <person name="Macias A.M."/>
            <person name="Hajek A.E."/>
            <person name="De Bivort B.L."/>
            <person name="Kasson M.T."/>
            <person name="De Fine Licht H.H."/>
            <person name="Stajich J.E."/>
        </authorList>
    </citation>
    <scope>NUCLEOTIDE SEQUENCE</scope>
    <source>
        <strain evidence="1">Berkeley</strain>
    </source>
</reference>
<keyword evidence="1" id="KW-0031">Aminopeptidase</keyword>